<dbReference type="AlphaFoldDB" id="A0A401FS13"/>
<keyword evidence="2" id="KW-0276">Fatty acid metabolism</keyword>
<dbReference type="InterPro" id="IPR052377">
    <property type="entry name" value="Mitochondrial_ECH-domain"/>
</dbReference>
<evidence type="ECO:0000313" key="8">
    <source>
        <dbReference type="Proteomes" id="UP000288096"/>
    </source>
</evidence>
<evidence type="ECO:0000256" key="4">
    <source>
        <dbReference type="ARBA" id="ARBA00023098"/>
    </source>
</evidence>
<dbReference type="InterPro" id="IPR029045">
    <property type="entry name" value="ClpP/crotonase-like_dom_sf"/>
</dbReference>
<comment type="function">
    <text evidence="5">May play a role in fatty acid biosynthesis and insulin sensitivity.</text>
</comment>
<name>A0A401FS13_9BACT</name>
<dbReference type="EMBL" id="BEXT01000001">
    <property type="protein sequence ID" value="GBC59762.1"/>
    <property type="molecule type" value="Genomic_DNA"/>
</dbReference>
<comment type="similarity">
    <text evidence="1">Belongs to the enoyl-CoA hydratase/isomerase family.</text>
</comment>
<reference evidence="8" key="1">
    <citation type="submission" date="2017-11" db="EMBL/GenBank/DDBJ databases">
        <authorList>
            <person name="Watanabe M."/>
            <person name="Kojima H."/>
        </authorList>
    </citation>
    <scope>NUCLEOTIDE SEQUENCE [LARGE SCALE GENOMIC DNA]</scope>
    <source>
        <strain evidence="8">Tokyo 01</strain>
    </source>
</reference>
<evidence type="ECO:0000256" key="2">
    <source>
        <dbReference type="ARBA" id="ARBA00022832"/>
    </source>
</evidence>
<dbReference type="Gene3D" id="3.90.226.10">
    <property type="entry name" value="2-enoyl-CoA Hydratase, Chain A, domain 1"/>
    <property type="match status" value="1"/>
</dbReference>
<proteinExistence type="inferred from homology"/>
<keyword evidence="3" id="KW-0809">Transit peptide</keyword>
<comment type="caution">
    <text evidence="7">The sequence shown here is derived from an EMBL/GenBank/DDBJ whole genome shotgun (WGS) entry which is preliminary data.</text>
</comment>
<gene>
    <name evidence="7" type="ORF">DENIS_0703</name>
</gene>
<dbReference type="OrthoDB" id="5365311at2"/>
<evidence type="ECO:0000256" key="5">
    <source>
        <dbReference type="ARBA" id="ARBA00037410"/>
    </source>
</evidence>
<dbReference type="CDD" id="cd06558">
    <property type="entry name" value="crotonase-like"/>
    <property type="match status" value="1"/>
</dbReference>
<dbReference type="GO" id="GO:0016836">
    <property type="term" value="F:hydro-lyase activity"/>
    <property type="evidence" value="ECO:0007669"/>
    <property type="project" value="TreeGrafter"/>
</dbReference>
<dbReference type="InterPro" id="IPR014748">
    <property type="entry name" value="Enoyl-CoA_hydra_C"/>
</dbReference>
<dbReference type="Gene3D" id="1.10.12.10">
    <property type="entry name" value="Lyase 2-enoyl-coa Hydratase, Chain A, domain 2"/>
    <property type="match status" value="1"/>
</dbReference>
<reference evidence="8" key="2">
    <citation type="submission" date="2019-01" db="EMBL/GenBank/DDBJ databases">
        <title>Genome sequence of Desulfonema ishimotonii strain Tokyo 01.</title>
        <authorList>
            <person name="Fukui M."/>
        </authorList>
    </citation>
    <scope>NUCLEOTIDE SEQUENCE [LARGE SCALE GENOMIC DNA]</scope>
    <source>
        <strain evidence="8">Tokyo 01</strain>
    </source>
</reference>
<dbReference type="Proteomes" id="UP000288096">
    <property type="component" value="Unassembled WGS sequence"/>
</dbReference>
<accession>A0A401FS13</accession>
<dbReference type="SUPFAM" id="SSF52096">
    <property type="entry name" value="ClpP/crotonase"/>
    <property type="match status" value="1"/>
</dbReference>
<evidence type="ECO:0000256" key="1">
    <source>
        <dbReference type="ARBA" id="ARBA00005254"/>
    </source>
</evidence>
<keyword evidence="8" id="KW-1185">Reference proteome</keyword>
<dbReference type="PANTHER" id="PTHR43602">
    <property type="match status" value="1"/>
</dbReference>
<dbReference type="PANTHER" id="PTHR43602:SF1">
    <property type="entry name" value="ENOYL-COA HYDRATASE DOMAIN-CONTAINING PROTEIN 3, MITOCHONDRIAL"/>
    <property type="match status" value="1"/>
</dbReference>
<dbReference type="GO" id="GO:0006631">
    <property type="term" value="P:fatty acid metabolic process"/>
    <property type="evidence" value="ECO:0007669"/>
    <property type="project" value="UniProtKB-KW"/>
</dbReference>
<dbReference type="InterPro" id="IPR001753">
    <property type="entry name" value="Enoyl-CoA_hydra/iso"/>
</dbReference>
<protein>
    <recommendedName>
        <fullName evidence="6">Enoyl-CoA hydratase domain-containing protein 3, mitochondrial</fullName>
    </recommendedName>
</protein>
<sequence length="260" mass="28591">MPMQPVLYEKSGRIGTLTLNQPETRNALSLDVIHNMQQKFSDIAQDRDIAVLVIKGNGPAFCAGHNLKEFTDPSCDIHHFRRLFGDCSDMMQALHRLPQPVIAQVHGIATAAGCQLVAACDLAIAESGARFSTPGVHIGLFCSTPMVPLSRVIGRRRALEMLLSGRFVSADEAREFGLVNKVVGPDELDDATERWAAELAQYSPFTLGFGKRAFYSQIDTDEPAAYAYAQEAIAVNCLAEDAQEGIRAFLEKRKPQWKGR</sequence>
<organism evidence="7 8">
    <name type="scientific">Desulfonema ishimotonii</name>
    <dbReference type="NCBI Taxonomy" id="45657"/>
    <lineage>
        <taxon>Bacteria</taxon>
        <taxon>Pseudomonadati</taxon>
        <taxon>Thermodesulfobacteriota</taxon>
        <taxon>Desulfobacteria</taxon>
        <taxon>Desulfobacterales</taxon>
        <taxon>Desulfococcaceae</taxon>
        <taxon>Desulfonema</taxon>
    </lineage>
</organism>
<evidence type="ECO:0000256" key="3">
    <source>
        <dbReference type="ARBA" id="ARBA00022946"/>
    </source>
</evidence>
<keyword evidence="4" id="KW-0443">Lipid metabolism</keyword>
<evidence type="ECO:0000256" key="6">
    <source>
        <dbReference type="ARBA" id="ARBA00040545"/>
    </source>
</evidence>
<dbReference type="NCBIfam" id="NF006008">
    <property type="entry name" value="PRK08139.1"/>
    <property type="match status" value="1"/>
</dbReference>
<evidence type="ECO:0000313" key="7">
    <source>
        <dbReference type="EMBL" id="GBC59762.1"/>
    </source>
</evidence>
<dbReference type="Pfam" id="PF00378">
    <property type="entry name" value="ECH_1"/>
    <property type="match status" value="1"/>
</dbReference>